<sequence>MSTELFHCWEHIVSAQHIRQYYQATAESPEQELKLSVKEYTPRDKSTARPGDATIIACHGAGFFKELYEPLFDELLLATRRQKGDFRIGSIWIADMVSHGQSGTLNEGKLGLDINYDDHARDLLHIVNVFRSRMHRPLVGIGHSMGAGQILTLAYLHPTLFSSVVCIEPVITRGFDFMHLGAVNIFTFRKDIWPSREDAVAAARKNVLFKGWDERVLELFFKYGFRELPTLLYPETSKALTDFKIGMKPVTLTTTKHHEARTYGRPAFPERDQPLSSWQADRSTHPDLLKTEHEKLNQPIYRPEPVTAHRNLPALRPSCNFIYGAKSPFVSNQPEGRAIKMQITGTGPGGSGGAAAGKVKEAVLSVGGHYVPLEHPKAVAEQLTSMLGESLMTWAKEEEDQKARWAKLDTRDKAMMDDEWIWWIGNYYGKQKKKSGPSKRSRL</sequence>
<reference evidence="2 3" key="1">
    <citation type="journal article" date="2023" name="G3 (Bethesda)">
        <title>A chromosome-level genome assembly of Zasmidium syzygii isolated from banana leaves.</title>
        <authorList>
            <person name="van Westerhoven A.C."/>
            <person name="Mehrabi R."/>
            <person name="Talebi R."/>
            <person name="Steentjes M.B.F."/>
            <person name="Corcolon B."/>
            <person name="Chong P.A."/>
            <person name="Kema G.H.J."/>
            <person name="Seidl M.F."/>
        </authorList>
    </citation>
    <scope>NUCLEOTIDE SEQUENCE [LARGE SCALE GENOMIC DNA]</scope>
    <source>
        <strain evidence="2 3">P124</strain>
    </source>
</reference>
<organism evidence="2 3">
    <name type="scientific">Zasmidium cellare</name>
    <name type="common">Wine cellar mold</name>
    <name type="synonym">Racodium cellare</name>
    <dbReference type="NCBI Taxonomy" id="395010"/>
    <lineage>
        <taxon>Eukaryota</taxon>
        <taxon>Fungi</taxon>
        <taxon>Dikarya</taxon>
        <taxon>Ascomycota</taxon>
        <taxon>Pezizomycotina</taxon>
        <taxon>Dothideomycetes</taxon>
        <taxon>Dothideomycetidae</taxon>
        <taxon>Mycosphaerellales</taxon>
        <taxon>Mycosphaerellaceae</taxon>
        <taxon>Zasmidium</taxon>
    </lineage>
</organism>
<accession>A0ABR0EHU1</accession>
<proteinExistence type="predicted"/>
<comment type="caution">
    <text evidence="2">The sequence shown here is derived from an EMBL/GenBank/DDBJ whole genome shotgun (WGS) entry which is preliminary data.</text>
</comment>
<dbReference type="InterPro" id="IPR000073">
    <property type="entry name" value="AB_hydrolase_1"/>
</dbReference>
<gene>
    <name evidence="2" type="ORF">PRZ48_006883</name>
</gene>
<protein>
    <recommendedName>
        <fullName evidence="1">AB hydrolase-1 domain-containing protein</fullName>
    </recommendedName>
</protein>
<dbReference type="InterPro" id="IPR029058">
    <property type="entry name" value="AB_hydrolase_fold"/>
</dbReference>
<evidence type="ECO:0000313" key="2">
    <source>
        <dbReference type="EMBL" id="KAK4501077.1"/>
    </source>
</evidence>
<dbReference type="EMBL" id="JAXOVC010000005">
    <property type="protein sequence ID" value="KAK4501077.1"/>
    <property type="molecule type" value="Genomic_DNA"/>
</dbReference>
<feature type="domain" description="AB hydrolase-1" evidence="1">
    <location>
        <begin position="55"/>
        <end position="381"/>
    </location>
</feature>
<dbReference type="Pfam" id="PF12697">
    <property type="entry name" value="Abhydrolase_6"/>
    <property type="match status" value="1"/>
</dbReference>
<name>A0ABR0EHU1_ZASCE</name>
<dbReference type="SUPFAM" id="SSF53474">
    <property type="entry name" value="alpha/beta-Hydrolases"/>
    <property type="match status" value="1"/>
</dbReference>
<dbReference type="Proteomes" id="UP001305779">
    <property type="component" value="Unassembled WGS sequence"/>
</dbReference>
<dbReference type="Gene3D" id="3.40.50.1820">
    <property type="entry name" value="alpha/beta hydrolase"/>
    <property type="match status" value="1"/>
</dbReference>
<evidence type="ECO:0000313" key="3">
    <source>
        <dbReference type="Proteomes" id="UP001305779"/>
    </source>
</evidence>
<evidence type="ECO:0000259" key="1">
    <source>
        <dbReference type="Pfam" id="PF12697"/>
    </source>
</evidence>
<keyword evidence="3" id="KW-1185">Reference proteome</keyword>